<dbReference type="AlphaFoldDB" id="A0A6N4SWI6"/>
<evidence type="ECO:0000313" key="2">
    <source>
        <dbReference type="EMBL" id="ABG60844.1"/>
    </source>
</evidence>
<dbReference type="KEGG" id="chu:CHU_3611"/>
<dbReference type="RefSeq" id="WP_011586951.1">
    <property type="nucleotide sequence ID" value="NC_008255.1"/>
</dbReference>
<organism evidence="2 3">
    <name type="scientific">Cytophaga hutchinsonii (strain ATCC 33406 / DSM 1761 / CIP 103989 / NBRC 15051 / NCIMB 9469 / D465)</name>
    <dbReference type="NCBI Taxonomy" id="269798"/>
    <lineage>
        <taxon>Bacteria</taxon>
        <taxon>Pseudomonadati</taxon>
        <taxon>Bacteroidota</taxon>
        <taxon>Cytophagia</taxon>
        <taxon>Cytophagales</taxon>
        <taxon>Cytophagaceae</taxon>
        <taxon>Cytophaga</taxon>
    </lineage>
</organism>
<name>A0A6N4SWI6_CYTH3</name>
<proteinExistence type="predicted"/>
<evidence type="ECO:0000313" key="3">
    <source>
        <dbReference type="Proteomes" id="UP000001822"/>
    </source>
</evidence>
<sequence length="529" mass="60787">MKFITHLLFVTALMCNIPFLKAQEVALQWGTSVKNIRGATPTDVLGKDETGFYILKSMGDVWLEKFDNNMNRVWSIEMEIYLTKREKTVFEAVLVTKNKIIVFTSLYNSKSDTKKLFASYISKDGKIDPKLYEVNSFTNLASRRSVDYGLALSDNKETILIFSNFKEKNTEKEKFHYKIIDENFLQKSQSFVELPYAGLNTYIMDYIVDNAGNIHMVYSVNLRNEETGNKRNDDKIDFNYYILSYYPATKTFQEYDMRVGNYLIAEIKLIIDKESRFMYVPGFYAERSVNSLKGTIISKIDLLNKKIVYAKERPFDDAFLAVVFGKAIDDIHDREASKKKSNANTHLYSYDIRDIFVNENEELVMVSEQYYMHAVTTTSTTANGGTITRTTYYYYYNNVMVTKFGSDGDRVWSSNIPKYQVTTNDGGFYSSIGVFQYNDMVYIFYNDNPDNGTAITSRQLRTRNPQKSQLALISISTSGELKKSVLMRAPNKGKGIATRPKFATQVSDNQVILLGYLPGEYKIGKIDLK</sequence>
<reference evidence="2 3" key="1">
    <citation type="journal article" date="2007" name="Appl. Environ. Microbiol.">
        <title>Genome sequence of the cellulolytic gliding bacterium Cytophaga hutchinsonii.</title>
        <authorList>
            <person name="Xie G."/>
            <person name="Bruce D.C."/>
            <person name="Challacombe J.F."/>
            <person name="Chertkov O."/>
            <person name="Detter J.C."/>
            <person name="Gilna P."/>
            <person name="Han C.S."/>
            <person name="Lucas S."/>
            <person name="Misra M."/>
            <person name="Myers G.L."/>
            <person name="Richardson P."/>
            <person name="Tapia R."/>
            <person name="Thayer N."/>
            <person name="Thompson L.S."/>
            <person name="Brettin T.S."/>
            <person name="Henrissat B."/>
            <person name="Wilson D.B."/>
            <person name="McBride M.J."/>
        </authorList>
    </citation>
    <scope>NUCLEOTIDE SEQUENCE [LARGE SCALE GENOMIC DNA]</scope>
    <source>
        <strain evidence="3">ATCC 33406 / DSM 1761 / CIP 103989 / NBRC 15051 / NCIMB 9469 / D465</strain>
    </source>
</reference>
<feature type="chain" id="PRO_5026727036" evidence="1">
    <location>
        <begin position="23"/>
        <end position="529"/>
    </location>
</feature>
<accession>A0A6N4SWI6</accession>
<gene>
    <name evidence="2" type="ordered locus">CHU_3611</name>
</gene>
<protein>
    <submittedName>
        <fullName evidence="2">Uncharacterized protein</fullName>
    </submittedName>
</protein>
<dbReference type="EMBL" id="CP000383">
    <property type="protein sequence ID" value="ABG60844.1"/>
    <property type="molecule type" value="Genomic_DNA"/>
</dbReference>
<evidence type="ECO:0000256" key="1">
    <source>
        <dbReference type="SAM" id="SignalP"/>
    </source>
</evidence>
<keyword evidence="3" id="KW-1185">Reference proteome</keyword>
<keyword evidence="1" id="KW-0732">Signal</keyword>
<dbReference type="Proteomes" id="UP000001822">
    <property type="component" value="Chromosome"/>
</dbReference>
<feature type="signal peptide" evidence="1">
    <location>
        <begin position="1"/>
        <end position="22"/>
    </location>
</feature>